<dbReference type="GO" id="GO:0005524">
    <property type="term" value="F:ATP binding"/>
    <property type="evidence" value="ECO:0007669"/>
    <property type="project" value="UniProtKB-KW"/>
</dbReference>
<dbReference type="InterPro" id="IPR003594">
    <property type="entry name" value="HATPase_dom"/>
</dbReference>
<evidence type="ECO:0000256" key="4">
    <source>
        <dbReference type="ARBA" id="ARBA00022679"/>
    </source>
</evidence>
<keyword evidence="5" id="KW-0547">Nucleotide-binding</keyword>
<gene>
    <name evidence="10" type="primary">glrK_2</name>
    <name evidence="10" type="ORF">NCTC7307_01475</name>
</gene>
<keyword evidence="11" id="KW-1185">Reference proteome</keyword>
<dbReference type="GO" id="GO:0030295">
    <property type="term" value="F:protein kinase activator activity"/>
    <property type="evidence" value="ECO:0007669"/>
    <property type="project" value="TreeGrafter"/>
</dbReference>
<dbReference type="SMART" id="SM00387">
    <property type="entry name" value="HATPase_c"/>
    <property type="match status" value="1"/>
</dbReference>
<keyword evidence="3" id="KW-0597">Phosphoprotein</keyword>
<dbReference type="InterPro" id="IPR005467">
    <property type="entry name" value="His_kinase_dom"/>
</dbReference>
<evidence type="ECO:0000256" key="8">
    <source>
        <dbReference type="ARBA" id="ARBA00023012"/>
    </source>
</evidence>
<dbReference type="GO" id="GO:0004673">
    <property type="term" value="F:protein histidine kinase activity"/>
    <property type="evidence" value="ECO:0007669"/>
    <property type="project" value="UniProtKB-EC"/>
</dbReference>
<dbReference type="PANTHER" id="PTHR42878">
    <property type="entry name" value="TWO-COMPONENT HISTIDINE KINASE"/>
    <property type="match status" value="1"/>
</dbReference>
<dbReference type="EC" id="2.7.13.3" evidence="2"/>
<accession>A0A2X4T4W7</accession>
<dbReference type="EMBL" id="LS483466">
    <property type="protein sequence ID" value="SQI22256.1"/>
    <property type="molecule type" value="Genomic_DNA"/>
</dbReference>
<dbReference type="InterPro" id="IPR004358">
    <property type="entry name" value="Sig_transdc_His_kin-like_C"/>
</dbReference>
<dbReference type="PANTHER" id="PTHR42878:SF7">
    <property type="entry name" value="SENSOR HISTIDINE KINASE GLRK"/>
    <property type="match status" value="1"/>
</dbReference>
<evidence type="ECO:0000256" key="3">
    <source>
        <dbReference type="ARBA" id="ARBA00022553"/>
    </source>
</evidence>
<dbReference type="PROSITE" id="PS50109">
    <property type="entry name" value="HIS_KIN"/>
    <property type="match status" value="1"/>
</dbReference>
<dbReference type="GO" id="GO:0007234">
    <property type="term" value="P:osmosensory signaling via phosphorelay pathway"/>
    <property type="evidence" value="ECO:0007669"/>
    <property type="project" value="TreeGrafter"/>
</dbReference>
<reference evidence="10 11" key="1">
    <citation type="submission" date="2018-06" db="EMBL/GenBank/DDBJ databases">
        <authorList>
            <consortium name="Pathogen Informatics"/>
            <person name="Doyle S."/>
        </authorList>
    </citation>
    <scope>NUCLEOTIDE SEQUENCE [LARGE SCALE GENOMIC DNA]</scope>
    <source>
        <strain evidence="10 11">NCTC7307</strain>
    </source>
</reference>
<sequence length="187" mass="20744">MVDILDVSSRNLQKLIEQLLDYNRKLVDSATELETVDIAPLVDMVVSAHSLPARAKMMHTDVDLEVERCIAEPMLLMSVLDNLYSNAVHYGAESGNICIRSRSQGSMVYIDVINSGEPIPQTESEMIFEPFFQGSHQRKGAVKGSGLGLSIARDCIRRMQGEIRLVDANAQEVCFRISLPLPASDKH</sequence>
<protein>
    <recommendedName>
        <fullName evidence="2">histidine kinase</fullName>
        <ecNumber evidence="2">2.7.13.3</ecNumber>
    </recommendedName>
</protein>
<keyword evidence="7" id="KW-0067">ATP-binding</keyword>
<evidence type="ECO:0000256" key="7">
    <source>
        <dbReference type="ARBA" id="ARBA00022840"/>
    </source>
</evidence>
<keyword evidence="8" id="KW-0902">Two-component regulatory system</keyword>
<keyword evidence="4 10" id="KW-0808">Transferase</keyword>
<dbReference type="Pfam" id="PF02518">
    <property type="entry name" value="HATPase_c"/>
    <property type="match status" value="1"/>
</dbReference>
<dbReference type="Proteomes" id="UP000248731">
    <property type="component" value="Chromosome 1"/>
</dbReference>
<dbReference type="Gene3D" id="3.30.565.10">
    <property type="entry name" value="Histidine kinase-like ATPase, C-terminal domain"/>
    <property type="match status" value="1"/>
</dbReference>
<evidence type="ECO:0000313" key="10">
    <source>
        <dbReference type="EMBL" id="SQI22256.1"/>
    </source>
</evidence>
<dbReference type="InterPro" id="IPR036890">
    <property type="entry name" value="HATPase_C_sf"/>
</dbReference>
<dbReference type="PRINTS" id="PR00344">
    <property type="entry name" value="BCTRLSENSOR"/>
</dbReference>
<evidence type="ECO:0000256" key="1">
    <source>
        <dbReference type="ARBA" id="ARBA00000085"/>
    </source>
</evidence>
<evidence type="ECO:0000256" key="6">
    <source>
        <dbReference type="ARBA" id="ARBA00022777"/>
    </source>
</evidence>
<keyword evidence="6 10" id="KW-0418">Kinase</keyword>
<proteinExistence type="predicted"/>
<evidence type="ECO:0000259" key="9">
    <source>
        <dbReference type="PROSITE" id="PS50109"/>
    </source>
</evidence>
<evidence type="ECO:0000256" key="5">
    <source>
        <dbReference type="ARBA" id="ARBA00022741"/>
    </source>
</evidence>
<dbReference type="AlphaFoldDB" id="A0A2X4T4W7"/>
<comment type="catalytic activity">
    <reaction evidence="1">
        <text>ATP + protein L-histidine = ADP + protein N-phospho-L-histidine.</text>
        <dbReference type="EC" id="2.7.13.3"/>
    </reaction>
</comment>
<evidence type="ECO:0000313" key="11">
    <source>
        <dbReference type="Proteomes" id="UP000248731"/>
    </source>
</evidence>
<organism evidence="10 11">
    <name type="scientific">Salmonella enterica subsp. arizonae</name>
    <dbReference type="NCBI Taxonomy" id="59203"/>
    <lineage>
        <taxon>Bacteria</taxon>
        <taxon>Pseudomonadati</taxon>
        <taxon>Pseudomonadota</taxon>
        <taxon>Gammaproteobacteria</taxon>
        <taxon>Enterobacterales</taxon>
        <taxon>Enterobacteriaceae</taxon>
        <taxon>Salmonella</taxon>
    </lineage>
</organism>
<dbReference type="InterPro" id="IPR050351">
    <property type="entry name" value="BphY/WalK/GraS-like"/>
</dbReference>
<name>A0A2X4T4W7_SALER</name>
<evidence type="ECO:0000256" key="2">
    <source>
        <dbReference type="ARBA" id="ARBA00012438"/>
    </source>
</evidence>
<feature type="domain" description="Histidine kinase" evidence="9">
    <location>
        <begin position="1"/>
        <end position="183"/>
    </location>
</feature>
<dbReference type="SUPFAM" id="SSF55874">
    <property type="entry name" value="ATPase domain of HSP90 chaperone/DNA topoisomerase II/histidine kinase"/>
    <property type="match status" value="1"/>
</dbReference>
<dbReference type="GO" id="GO:0000156">
    <property type="term" value="F:phosphorelay response regulator activity"/>
    <property type="evidence" value="ECO:0007669"/>
    <property type="project" value="TreeGrafter"/>
</dbReference>